<keyword evidence="1" id="KW-0732">Signal</keyword>
<name>A0A3E0UG50_9GAMM</name>
<accession>A0A3E0UG50</accession>
<comment type="caution">
    <text evidence="2">The sequence shown here is derived from an EMBL/GenBank/DDBJ whole genome shotgun (WGS) entry which is preliminary data.</text>
</comment>
<proteinExistence type="predicted"/>
<feature type="signal peptide" evidence="1">
    <location>
        <begin position="1"/>
        <end position="22"/>
    </location>
</feature>
<gene>
    <name evidence="2" type="ORF">DXX92_04845</name>
</gene>
<evidence type="ECO:0000256" key="1">
    <source>
        <dbReference type="SAM" id="SignalP"/>
    </source>
</evidence>
<reference evidence="2 3" key="1">
    <citation type="submission" date="2018-08" db="EMBL/GenBank/DDBJ databases">
        <title>Thalassotalea euphylliae genome.</title>
        <authorList>
            <person name="Summers S."/>
            <person name="Rice S.A."/>
            <person name="Freckelton M.L."/>
            <person name="Nedved B.T."/>
            <person name="Hadfield M.G."/>
        </authorList>
    </citation>
    <scope>NUCLEOTIDE SEQUENCE [LARGE SCALE GENOMIC DNA]</scope>
    <source>
        <strain evidence="2 3">H2</strain>
    </source>
</reference>
<dbReference type="EMBL" id="QUOV01000001">
    <property type="protein sequence ID" value="REL34732.1"/>
    <property type="molecule type" value="Genomic_DNA"/>
</dbReference>
<dbReference type="AlphaFoldDB" id="A0A3E0UG50"/>
<protein>
    <recommendedName>
        <fullName evidence="4">DUF945 family protein</fullName>
    </recommendedName>
</protein>
<sequence>MNKLAALAFAAFATLGALMWYAASQSMDQYLTEYQVAINQQLPEGSEFSLSDLSTKTAEDSGFIGSVKLLLPIENTDELLAIQLTNISWQYEKRSLKKAVVQVTQMTIGDATVLLPQQDAQQALANLTTQLDTLVKPALEQQLGLMGRSEFQLNINKLMLDKLFITLTASGEPSHEVIAQQLTLKNEHLTSEQQMSIVGAYVLQAIALETKNQLLSH</sequence>
<evidence type="ECO:0008006" key="4">
    <source>
        <dbReference type="Google" id="ProtNLM"/>
    </source>
</evidence>
<dbReference type="Proteomes" id="UP000256999">
    <property type="component" value="Unassembled WGS sequence"/>
</dbReference>
<evidence type="ECO:0000313" key="3">
    <source>
        <dbReference type="Proteomes" id="UP000256999"/>
    </source>
</evidence>
<organism evidence="2 3">
    <name type="scientific">Thalassotalea euphylliae</name>
    <dbReference type="NCBI Taxonomy" id="1655234"/>
    <lineage>
        <taxon>Bacteria</taxon>
        <taxon>Pseudomonadati</taxon>
        <taxon>Pseudomonadota</taxon>
        <taxon>Gammaproteobacteria</taxon>
        <taxon>Alteromonadales</taxon>
        <taxon>Colwelliaceae</taxon>
        <taxon>Thalassotalea</taxon>
    </lineage>
</organism>
<dbReference type="RefSeq" id="WP_115999408.1">
    <property type="nucleotide sequence ID" value="NZ_QUOV01000001.1"/>
</dbReference>
<evidence type="ECO:0000313" key="2">
    <source>
        <dbReference type="EMBL" id="REL34732.1"/>
    </source>
</evidence>
<dbReference type="OrthoDB" id="9963330at2"/>
<feature type="chain" id="PRO_5017686442" description="DUF945 family protein" evidence="1">
    <location>
        <begin position="23"/>
        <end position="217"/>
    </location>
</feature>